<organism evidence="1 2">
    <name type="scientific">Maylandia zebra</name>
    <name type="common">zebra mbuna</name>
    <dbReference type="NCBI Taxonomy" id="106582"/>
    <lineage>
        <taxon>Eukaryota</taxon>
        <taxon>Metazoa</taxon>
        <taxon>Chordata</taxon>
        <taxon>Craniata</taxon>
        <taxon>Vertebrata</taxon>
        <taxon>Euteleostomi</taxon>
        <taxon>Actinopterygii</taxon>
        <taxon>Neopterygii</taxon>
        <taxon>Teleostei</taxon>
        <taxon>Neoteleostei</taxon>
        <taxon>Acanthomorphata</taxon>
        <taxon>Ovalentaria</taxon>
        <taxon>Cichlomorphae</taxon>
        <taxon>Cichliformes</taxon>
        <taxon>Cichlidae</taxon>
        <taxon>African cichlids</taxon>
        <taxon>Pseudocrenilabrinae</taxon>
        <taxon>Haplochromini</taxon>
        <taxon>Maylandia</taxon>
        <taxon>Maylandia zebra complex</taxon>
    </lineage>
</organism>
<dbReference type="STRING" id="106582.ENSMZEP00005011360"/>
<name>A0A3P9BN52_9CICH</name>
<reference evidence="1" key="2">
    <citation type="submission" date="2025-08" db="UniProtKB">
        <authorList>
            <consortium name="Ensembl"/>
        </authorList>
    </citation>
    <scope>IDENTIFICATION</scope>
</reference>
<reference evidence="1" key="3">
    <citation type="submission" date="2025-09" db="UniProtKB">
        <authorList>
            <consortium name="Ensembl"/>
        </authorList>
    </citation>
    <scope>IDENTIFICATION</scope>
</reference>
<dbReference type="Proteomes" id="UP000265160">
    <property type="component" value="LG5"/>
</dbReference>
<evidence type="ECO:0000313" key="1">
    <source>
        <dbReference type="Ensembl" id="ENSMZEP00005011360.1"/>
    </source>
</evidence>
<dbReference type="Ensembl" id="ENSMZET00005011754.1">
    <property type="protein sequence ID" value="ENSMZEP00005011360.1"/>
    <property type="gene ID" value="ENSMZEG00005008536.1"/>
</dbReference>
<protein>
    <submittedName>
        <fullName evidence="1">Uncharacterized protein</fullName>
    </submittedName>
</protein>
<proteinExistence type="predicted"/>
<keyword evidence="2" id="KW-1185">Reference proteome</keyword>
<evidence type="ECO:0000313" key="2">
    <source>
        <dbReference type="Proteomes" id="UP000265160"/>
    </source>
</evidence>
<accession>A0A3P9BN52</accession>
<dbReference type="GeneTree" id="ENSGT00500000044852"/>
<sequence>MQATMRLMNLENSGLASSLTCVGADIHAVDSTRGRCARDWAFKTGRYETLHRLRRLNMRPRAEQFCEGYVPEWPELKERVAKAVSQKIPREKIAQQIKDTFGFRLPRDPEDNGVLDHMVRMTTSVYSPLISTGCHPLCPTSPPEIGKKRLKSEACLLIFAKVAFEQTTRLLEHRSKEEMSGGGTFGENQTEHICTNTSYQLSSTVVRPSAKSWLKLGHASVQQSQTQQQICKRMSEKESTCCNDSVKVRTLT</sequence>
<dbReference type="AlphaFoldDB" id="A0A3P9BN52"/>
<reference evidence="1 2" key="1">
    <citation type="journal article" date="2014" name="Nature">
        <title>The genomic substrate for adaptive radiation in African cichlid fish.</title>
        <authorList>
            <person name="Brawand D."/>
            <person name="Wagner C.E."/>
            <person name="Li Y.I."/>
            <person name="Malinsky M."/>
            <person name="Keller I."/>
            <person name="Fan S."/>
            <person name="Simakov O."/>
            <person name="Ng A.Y."/>
            <person name="Lim Z.W."/>
            <person name="Bezault E."/>
            <person name="Turner-Maier J."/>
            <person name="Johnson J."/>
            <person name="Alcazar R."/>
            <person name="Noh H.J."/>
            <person name="Russell P."/>
            <person name="Aken B."/>
            <person name="Alfoldi J."/>
            <person name="Amemiya C."/>
            <person name="Azzouzi N."/>
            <person name="Baroiller J.F."/>
            <person name="Barloy-Hubler F."/>
            <person name="Berlin A."/>
            <person name="Bloomquist R."/>
            <person name="Carleton K.L."/>
            <person name="Conte M.A."/>
            <person name="D'Cotta H."/>
            <person name="Eshel O."/>
            <person name="Gaffney L."/>
            <person name="Galibert F."/>
            <person name="Gante H.F."/>
            <person name="Gnerre S."/>
            <person name="Greuter L."/>
            <person name="Guyon R."/>
            <person name="Haddad N.S."/>
            <person name="Haerty W."/>
            <person name="Harris R.M."/>
            <person name="Hofmann H.A."/>
            <person name="Hourlier T."/>
            <person name="Hulata G."/>
            <person name="Jaffe D.B."/>
            <person name="Lara M."/>
            <person name="Lee A.P."/>
            <person name="MacCallum I."/>
            <person name="Mwaiko S."/>
            <person name="Nikaido M."/>
            <person name="Nishihara H."/>
            <person name="Ozouf-Costaz C."/>
            <person name="Penman D.J."/>
            <person name="Przybylski D."/>
            <person name="Rakotomanga M."/>
            <person name="Renn S.C.P."/>
            <person name="Ribeiro F.J."/>
            <person name="Ron M."/>
            <person name="Salzburger W."/>
            <person name="Sanchez-Pulido L."/>
            <person name="Santos M.E."/>
            <person name="Searle S."/>
            <person name="Sharpe T."/>
            <person name="Swofford R."/>
            <person name="Tan F.J."/>
            <person name="Williams L."/>
            <person name="Young S."/>
            <person name="Yin S."/>
            <person name="Okada N."/>
            <person name="Kocher T.D."/>
            <person name="Miska E.A."/>
            <person name="Lander E.S."/>
            <person name="Venkatesh B."/>
            <person name="Fernald R.D."/>
            <person name="Meyer A."/>
            <person name="Ponting C.P."/>
            <person name="Streelman J.T."/>
            <person name="Lindblad-Toh K."/>
            <person name="Seehausen O."/>
            <person name="Di Palma F."/>
        </authorList>
    </citation>
    <scope>NUCLEOTIDE SEQUENCE</scope>
</reference>